<sequence>MLFSGQNHSKAEMQFCFKPLQTFKKQLHYTILASKADDLWMIEIQRVIQLICKSQLLFLSFDVKHAEKVWDSPPAVKHVLHHIVGSKFNYLQLELRLQYGTHPQPQSTFCVTLSDLNSIIYNWNLDCRSAFQLLRPSATLKCISKMKQFTYTIKNLILQKIAFVLPHIHAKSKKNRIKSGNASGRGIRAPM</sequence>
<name>A0A5J4VEP1_9EUKA</name>
<comment type="caution">
    <text evidence="1">The sequence shown here is derived from an EMBL/GenBank/DDBJ whole genome shotgun (WGS) entry which is preliminary data.</text>
</comment>
<protein>
    <submittedName>
        <fullName evidence="1">Uncharacterized protein</fullName>
    </submittedName>
</protein>
<evidence type="ECO:0000313" key="1">
    <source>
        <dbReference type="EMBL" id="KAA6380919.1"/>
    </source>
</evidence>
<proteinExistence type="predicted"/>
<dbReference type="AlphaFoldDB" id="A0A5J4VEP1"/>
<accession>A0A5J4VEP1</accession>
<reference evidence="1 2" key="1">
    <citation type="submission" date="2019-03" db="EMBL/GenBank/DDBJ databases">
        <title>Single cell metagenomics reveals metabolic interactions within the superorganism composed of flagellate Streblomastix strix and complex community of Bacteroidetes bacteria on its surface.</title>
        <authorList>
            <person name="Treitli S.C."/>
            <person name="Kolisko M."/>
            <person name="Husnik F."/>
            <person name="Keeling P."/>
            <person name="Hampl V."/>
        </authorList>
    </citation>
    <scope>NUCLEOTIDE SEQUENCE [LARGE SCALE GENOMIC DNA]</scope>
    <source>
        <strain evidence="1">ST1C</strain>
    </source>
</reference>
<organism evidence="1 2">
    <name type="scientific">Streblomastix strix</name>
    <dbReference type="NCBI Taxonomy" id="222440"/>
    <lineage>
        <taxon>Eukaryota</taxon>
        <taxon>Metamonada</taxon>
        <taxon>Preaxostyla</taxon>
        <taxon>Oxymonadida</taxon>
        <taxon>Streblomastigidae</taxon>
        <taxon>Streblomastix</taxon>
    </lineage>
</organism>
<dbReference type="EMBL" id="SNRW01007637">
    <property type="protein sequence ID" value="KAA6380919.1"/>
    <property type="molecule type" value="Genomic_DNA"/>
</dbReference>
<gene>
    <name evidence="1" type="ORF">EZS28_023553</name>
</gene>
<evidence type="ECO:0000313" key="2">
    <source>
        <dbReference type="Proteomes" id="UP000324800"/>
    </source>
</evidence>
<dbReference type="Proteomes" id="UP000324800">
    <property type="component" value="Unassembled WGS sequence"/>
</dbReference>